<keyword evidence="2 7" id="KW-0812">Transmembrane</keyword>
<reference evidence="10 11" key="1">
    <citation type="submission" date="2013-02" db="EMBL/GenBank/DDBJ databases">
        <title>Genome sequence of Clostridium saccharoperbutylacetonicum N1-4(HMT).</title>
        <authorList>
            <person name="Poehlein A."/>
            <person name="Daniel R."/>
        </authorList>
    </citation>
    <scope>NUCLEOTIDE SEQUENCE [LARGE SCALE GENOMIC DNA]</scope>
    <source>
        <strain evidence="11">N1-4(HMT)</strain>
    </source>
</reference>
<dbReference type="OrthoDB" id="9762778at2"/>
<dbReference type="InterPro" id="IPR027417">
    <property type="entry name" value="P-loop_NTPase"/>
</dbReference>
<dbReference type="EMBL" id="CP004121">
    <property type="protein sequence ID" value="AGF57658.1"/>
    <property type="molecule type" value="Genomic_DNA"/>
</dbReference>
<dbReference type="InterPro" id="IPR036640">
    <property type="entry name" value="ABC1_TM_sf"/>
</dbReference>
<dbReference type="InterPro" id="IPR011527">
    <property type="entry name" value="ABC1_TM_dom"/>
</dbReference>
<dbReference type="InterPro" id="IPR039421">
    <property type="entry name" value="Type_1_exporter"/>
</dbReference>
<evidence type="ECO:0000313" key="10">
    <source>
        <dbReference type="EMBL" id="AGF57658.1"/>
    </source>
</evidence>
<evidence type="ECO:0000259" key="9">
    <source>
        <dbReference type="PROSITE" id="PS50929"/>
    </source>
</evidence>
<dbReference type="SMART" id="SM00382">
    <property type="entry name" value="AAA"/>
    <property type="match status" value="1"/>
</dbReference>
<dbReference type="Pfam" id="PF00005">
    <property type="entry name" value="ABC_tran"/>
    <property type="match status" value="1"/>
</dbReference>
<dbReference type="SUPFAM" id="SSF52540">
    <property type="entry name" value="P-loop containing nucleoside triphosphate hydrolases"/>
    <property type="match status" value="1"/>
</dbReference>
<dbReference type="STRING" id="36745.CLSAP_36730"/>
<feature type="domain" description="ABC transmembrane type-1" evidence="9">
    <location>
        <begin position="27"/>
        <end position="308"/>
    </location>
</feature>
<dbReference type="Gene3D" id="3.40.50.300">
    <property type="entry name" value="P-loop containing nucleotide triphosphate hydrolases"/>
    <property type="match status" value="1"/>
</dbReference>
<dbReference type="Proteomes" id="UP000011728">
    <property type="component" value="Chromosome"/>
</dbReference>
<proteinExistence type="predicted"/>
<dbReference type="FunFam" id="3.40.50.300:FF:001443">
    <property type="entry name" value="ABC transporter, ATP-binding protein"/>
    <property type="match status" value="1"/>
</dbReference>
<keyword evidence="5 7" id="KW-1133">Transmembrane helix</keyword>
<evidence type="ECO:0000256" key="2">
    <source>
        <dbReference type="ARBA" id="ARBA00022692"/>
    </source>
</evidence>
<dbReference type="CDD" id="cd07346">
    <property type="entry name" value="ABC_6TM_exporters"/>
    <property type="match status" value="1"/>
</dbReference>
<feature type="transmembrane region" description="Helical" evidence="7">
    <location>
        <begin position="144"/>
        <end position="161"/>
    </location>
</feature>
<evidence type="ECO:0000313" key="11">
    <source>
        <dbReference type="Proteomes" id="UP000011728"/>
    </source>
</evidence>
<dbReference type="eggNOG" id="COG1132">
    <property type="taxonomic scope" value="Bacteria"/>
</dbReference>
<keyword evidence="11" id="KW-1185">Reference proteome</keyword>
<evidence type="ECO:0000256" key="6">
    <source>
        <dbReference type="ARBA" id="ARBA00023136"/>
    </source>
</evidence>
<organism evidence="10 11">
    <name type="scientific">Clostridium saccharoperbutylacetonicum N1-4(HMT)</name>
    <dbReference type="NCBI Taxonomy" id="931276"/>
    <lineage>
        <taxon>Bacteria</taxon>
        <taxon>Bacillati</taxon>
        <taxon>Bacillota</taxon>
        <taxon>Clostridia</taxon>
        <taxon>Eubacteriales</taxon>
        <taxon>Clostridiaceae</taxon>
        <taxon>Clostridium</taxon>
    </lineage>
</organism>
<feature type="domain" description="ABC transporter" evidence="8">
    <location>
        <begin position="338"/>
        <end position="572"/>
    </location>
</feature>
<dbReference type="GO" id="GO:0005524">
    <property type="term" value="F:ATP binding"/>
    <property type="evidence" value="ECO:0007669"/>
    <property type="project" value="UniProtKB-KW"/>
</dbReference>
<dbReference type="PROSITE" id="PS50893">
    <property type="entry name" value="ABC_TRANSPORTER_2"/>
    <property type="match status" value="1"/>
</dbReference>
<dbReference type="Gene3D" id="1.20.1560.10">
    <property type="entry name" value="ABC transporter type 1, transmembrane domain"/>
    <property type="match status" value="1"/>
</dbReference>
<dbReference type="GO" id="GO:0034040">
    <property type="term" value="F:ATPase-coupled lipid transmembrane transporter activity"/>
    <property type="evidence" value="ECO:0007669"/>
    <property type="project" value="TreeGrafter"/>
</dbReference>
<dbReference type="PROSITE" id="PS00211">
    <property type="entry name" value="ABC_TRANSPORTER_1"/>
    <property type="match status" value="1"/>
</dbReference>
<feature type="transmembrane region" description="Helical" evidence="7">
    <location>
        <begin position="269"/>
        <end position="289"/>
    </location>
</feature>
<sequence length="581" mass="64350">MLKVKLIEKLQHKYALSEKGAKDMIKAFIACTLSYIVLMMPVGLLYYLVGDLMHNNIEGINLSYYIIGIAVCLVLIFITTYFQYNATFLATYIESGIRRISLAEKLRKLPLSFFGKKDLANLTSTIMADCSTLETASSHWIPELIGSIISTFLVAVSLFFFDWRMAIAALWVLPVSFIIVLLSSKVQYTLGKKQMGVKMACADGIQECLESVRDLKANNAEAAYMGQLDIKIKNVEKRSIITELGTAIFVASAQMILKLGIATVALTGGMLLVDGSLDVLTFFMFLLLVSRLYDPMQMSLQNLAAIIAANIQCERMNEILEHDVQTGVEALINKGYDIVFDQVEFAYDNKETVLKNVSFTAKQGEVTALIGPSGGGKTTVSRLAERFWDIKKGKITVGGMNISKIDPEILMGLYSIVFQEVTLFNNTIMENIRIGRKNATDEEVVQAAKLAHCDEFVEKLPKGWNSMIGENGSELSGGERQRISIARAFLKNAPIILLDEATASLDVENETMIQEALSRLIKNKTVLIIAHRMRTVTGADKIVVLKDGIVAEQGSPDKLVKEGTIYKHMAEIQLEAASWKI</sequence>
<evidence type="ECO:0000256" key="3">
    <source>
        <dbReference type="ARBA" id="ARBA00022741"/>
    </source>
</evidence>
<dbReference type="AlphaFoldDB" id="M1MN77"/>
<feature type="transmembrane region" description="Helical" evidence="7">
    <location>
        <begin position="167"/>
        <end position="188"/>
    </location>
</feature>
<dbReference type="PANTHER" id="PTHR24221">
    <property type="entry name" value="ATP-BINDING CASSETTE SUB-FAMILY B"/>
    <property type="match status" value="1"/>
</dbReference>
<dbReference type="PANTHER" id="PTHR24221:SF397">
    <property type="entry name" value="ABC TRANSPORTER, ATP-BINDING TRANSMEMBRANE PROTEIN"/>
    <property type="match status" value="1"/>
</dbReference>
<protein>
    <submittedName>
        <fullName evidence="10">ABC transporter, permease/ATP-binding protein</fullName>
    </submittedName>
</protein>
<dbReference type="SUPFAM" id="SSF90123">
    <property type="entry name" value="ABC transporter transmembrane region"/>
    <property type="match status" value="1"/>
</dbReference>
<accession>M1MN77</accession>
<dbReference type="PROSITE" id="PS50929">
    <property type="entry name" value="ABC_TM1F"/>
    <property type="match status" value="1"/>
</dbReference>
<evidence type="ECO:0000256" key="7">
    <source>
        <dbReference type="SAM" id="Phobius"/>
    </source>
</evidence>
<dbReference type="HOGENOM" id="CLU_000604_84_9_9"/>
<dbReference type="InterPro" id="IPR003593">
    <property type="entry name" value="AAA+_ATPase"/>
</dbReference>
<dbReference type="KEGG" id="csr:Cspa_c38980"/>
<feature type="transmembrane region" description="Helical" evidence="7">
    <location>
        <begin position="27"/>
        <end position="50"/>
    </location>
</feature>
<comment type="subcellular location">
    <subcellularLocation>
        <location evidence="1">Cell membrane</location>
        <topology evidence="1">Multi-pass membrane protein</topology>
    </subcellularLocation>
</comment>
<dbReference type="InterPro" id="IPR017871">
    <property type="entry name" value="ABC_transporter-like_CS"/>
</dbReference>
<dbReference type="PATRIC" id="fig|931276.5.peg.3932"/>
<dbReference type="GO" id="GO:0016887">
    <property type="term" value="F:ATP hydrolysis activity"/>
    <property type="evidence" value="ECO:0007669"/>
    <property type="project" value="InterPro"/>
</dbReference>
<feature type="transmembrane region" description="Helical" evidence="7">
    <location>
        <begin position="240"/>
        <end position="257"/>
    </location>
</feature>
<keyword evidence="3" id="KW-0547">Nucleotide-binding</keyword>
<dbReference type="InterPro" id="IPR003439">
    <property type="entry name" value="ABC_transporter-like_ATP-bd"/>
</dbReference>
<dbReference type="GO" id="GO:0005886">
    <property type="term" value="C:plasma membrane"/>
    <property type="evidence" value="ECO:0007669"/>
    <property type="project" value="UniProtKB-SubCell"/>
</dbReference>
<evidence type="ECO:0000256" key="5">
    <source>
        <dbReference type="ARBA" id="ARBA00022989"/>
    </source>
</evidence>
<dbReference type="Pfam" id="PF00664">
    <property type="entry name" value="ABC_membrane"/>
    <property type="match status" value="1"/>
</dbReference>
<name>M1MN77_9CLOT</name>
<dbReference type="GO" id="GO:0140359">
    <property type="term" value="F:ABC-type transporter activity"/>
    <property type="evidence" value="ECO:0007669"/>
    <property type="project" value="InterPro"/>
</dbReference>
<evidence type="ECO:0000256" key="4">
    <source>
        <dbReference type="ARBA" id="ARBA00022840"/>
    </source>
</evidence>
<feature type="transmembrane region" description="Helical" evidence="7">
    <location>
        <begin position="62"/>
        <end position="82"/>
    </location>
</feature>
<evidence type="ECO:0000256" key="1">
    <source>
        <dbReference type="ARBA" id="ARBA00004651"/>
    </source>
</evidence>
<evidence type="ECO:0000259" key="8">
    <source>
        <dbReference type="PROSITE" id="PS50893"/>
    </source>
</evidence>
<gene>
    <name evidence="10" type="ORF">Cspa_c38980</name>
</gene>
<keyword evidence="4 10" id="KW-0067">ATP-binding</keyword>
<keyword evidence="6 7" id="KW-0472">Membrane</keyword>